<keyword evidence="5" id="KW-1185">Reference proteome</keyword>
<dbReference type="InterPro" id="IPR052346">
    <property type="entry name" value="O-mannosyl-transferase_TMTC"/>
</dbReference>
<gene>
    <name evidence="4" type="ORF">SAMN04487908_1119</name>
</gene>
<dbReference type="Proteomes" id="UP000184172">
    <property type="component" value="Unassembled WGS sequence"/>
</dbReference>
<dbReference type="Pfam" id="PF13181">
    <property type="entry name" value="TPR_8"/>
    <property type="match status" value="1"/>
</dbReference>
<dbReference type="SMART" id="SM00028">
    <property type="entry name" value="TPR"/>
    <property type="match status" value="6"/>
</dbReference>
<feature type="chain" id="PRO_5009918004" evidence="3">
    <location>
        <begin position="23"/>
        <end position="465"/>
    </location>
</feature>
<keyword evidence="2" id="KW-0802">TPR repeat</keyword>
<evidence type="ECO:0000313" key="4">
    <source>
        <dbReference type="EMBL" id="SHJ18480.1"/>
    </source>
</evidence>
<dbReference type="PANTHER" id="PTHR44227">
    <property type="match status" value="1"/>
</dbReference>
<dbReference type="PANTHER" id="PTHR44227:SF3">
    <property type="entry name" value="PROTEIN O-MANNOSYL-TRANSFERASE TMTC4"/>
    <property type="match status" value="1"/>
</dbReference>
<dbReference type="InterPro" id="IPR011990">
    <property type="entry name" value="TPR-like_helical_dom_sf"/>
</dbReference>
<evidence type="ECO:0000256" key="1">
    <source>
        <dbReference type="ARBA" id="ARBA00022737"/>
    </source>
</evidence>
<reference evidence="5" key="1">
    <citation type="submission" date="2016-11" db="EMBL/GenBank/DDBJ databases">
        <authorList>
            <person name="Varghese N."/>
            <person name="Submissions S."/>
        </authorList>
    </citation>
    <scope>NUCLEOTIDE SEQUENCE [LARGE SCALE GENOMIC DNA]</scope>
    <source>
        <strain evidence="5">DSM 26349</strain>
    </source>
</reference>
<protein>
    <submittedName>
        <fullName evidence="4">Tetratricopeptide repeat-containing protein</fullName>
    </submittedName>
</protein>
<dbReference type="STRING" id="797419.SAMN05216556_1129"/>
<dbReference type="InterPro" id="IPR019734">
    <property type="entry name" value="TPR_rpt"/>
</dbReference>
<proteinExistence type="predicted"/>
<name>A0A1M6H8G2_9FLAO</name>
<keyword evidence="1" id="KW-0677">Repeat</keyword>
<feature type="signal peptide" evidence="3">
    <location>
        <begin position="1"/>
        <end position="22"/>
    </location>
</feature>
<dbReference type="EMBL" id="FQYV01000011">
    <property type="protein sequence ID" value="SHJ18480.1"/>
    <property type="molecule type" value="Genomic_DNA"/>
</dbReference>
<dbReference type="OrthoDB" id="1465784at2"/>
<accession>A0A1M6H8G2</accession>
<sequence length="465" mass="52784">MSIKYISLILLGSLYLSPHSYSQETNPVHPAGENDSIQNPMDQLGVVDDAFQENFFEALKQKGIENHELALIALNKAEAAATTPENKAVVYFEMAKNYTALKVYDKAEENYKKVLADLGDRLDVLEHLYDLYYQQKDYDKAIPLVRKLIPYDEDYKEDLANLLTRAKQYDLALEQLDELDGIWGESDIRNALRAQIYRATGNTEGAIENLEQKIDNNPKNEKEHLSLIFLYSEQGNTEKAFEAAKNLLKTNPKSQLVHLALYKFYLDSGNTSEALKSMKIVFASDQIDTESKYRVLGDFIQFVNLNPQYEADLEAAATLFSEENGTKVYEKLGDYFSAKSNKEQALHFYEKGVAQSIDNYKLLKNTLLFQVEFEKYSEAATLSSKGLEIFPAQPLIYLLNGVANNGLENSEKAIESLETGQDFILDDPQMQLDFYIQLNIAYTNKGDIKRAKTYSEKAAQLKLAN</sequence>
<dbReference type="Gene3D" id="1.25.40.10">
    <property type="entry name" value="Tetratricopeptide repeat domain"/>
    <property type="match status" value="3"/>
</dbReference>
<evidence type="ECO:0000256" key="3">
    <source>
        <dbReference type="SAM" id="SignalP"/>
    </source>
</evidence>
<organism evidence="4 5">
    <name type="scientific">Aequorivita viscosa</name>
    <dbReference type="NCBI Taxonomy" id="797419"/>
    <lineage>
        <taxon>Bacteria</taxon>
        <taxon>Pseudomonadati</taxon>
        <taxon>Bacteroidota</taxon>
        <taxon>Flavobacteriia</taxon>
        <taxon>Flavobacteriales</taxon>
        <taxon>Flavobacteriaceae</taxon>
        <taxon>Aequorivita</taxon>
    </lineage>
</organism>
<dbReference type="AlphaFoldDB" id="A0A1M6H8G2"/>
<evidence type="ECO:0000256" key="2">
    <source>
        <dbReference type="ARBA" id="ARBA00022803"/>
    </source>
</evidence>
<dbReference type="SUPFAM" id="SSF48452">
    <property type="entry name" value="TPR-like"/>
    <property type="match status" value="2"/>
</dbReference>
<evidence type="ECO:0000313" key="5">
    <source>
        <dbReference type="Proteomes" id="UP000184172"/>
    </source>
</evidence>
<keyword evidence="3" id="KW-0732">Signal</keyword>
<dbReference type="RefSeq" id="WP_092842559.1">
    <property type="nucleotide sequence ID" value="NZ_FNNS01000012.1"/>
</dbReference>